<organism evidence="1 2">
    <name type="scientific">Cnuibacter physcomitrellae</name>
    <dbReference type="NCBI Taxonomy" id="1619308"/>
    <lineage>
        <taxon>Bacteria</taxon>
        <taxon>Bacillati</taxon>
        <taxon>Actinomycetota</taxon>
        <taxon>Actinomycetes</taxon>
        <taxon>Micrococcales</taxon>
        <taxon>Microbacteriaceae</taxon>
        <taxon>Cnuibacter</taxon>
    </lineage>
</organism>
<dbReference type="RefSeq" id="WP_085019829.1">
    <property type="nucleotide sequence ID" value="NZ_BMHD01000001.1"/>
</dbReference>
<sequence>MELLFVTLGGVILGILARYVLPRRGTHGVILVPAIGALASAVIWVALTWLGWPWDGGWIWAVTLVATAVIVAVVDLVLGRVREEADRRRLADLLSGRAPISSPAR</sequence>
<evidence type="ECO:0000313" key="2">
    <source>
        <dbReference type="Proteomes" id="UP000192775"/>
    </source>
</evidence>
<name>A0A1X9LP03_9MICO</name>
<reference evidence="1 2" key="1">
    <citation type="submission" date="2017-04" db="EMBL/GenBank/DDBJ databases">
        <authorList>
            <person name="Afonso C.L."/>
            <person name="Miller P.J."/>
            <person name="Scott M.A."/>
            <person name="Spackman E."/>
            <person name="Goraichik I."/>
            <person name="Dimitrov K.M."/>
            <person name="Suarez D.L."/>
            <person name="Swayne D.E."/>
        </authorList>
    </citation>
    <scope>NUCLEOTIDE SEQUENCE [LARGE SCALE GENOMIC DNA]</scope>
    <source>
        <strain evidence="2">XA(T)</strain>
    </source>
</reference>
<dbReference type="STRING" id="1619308.B5808_11005"/>
<keyword evidence="2" id="KW-1185">Reference proteome</keyword>
<dbReference type="KEGG" id="cphy:B5808_11005"/>
<proteinExistence type="predicted"/>
<gene>
    <name evidence="1" type="ORF">B5808_11005</name>
</gene>
<protein>
    <submittedName>
        <fullName evidence="1">Uncharacterized protein</fullName>
    </submittedName>
</protein>
<dbReference type="Proteomes" id="UP000192775">
    <property type="component" value="Chromosome"/>
</dbReference>
<evidence type="ECO:0000313" key="1">
    <source>
        <dbReference type="EMBL" id="ARJ05691.1"/>
    </source>
</evidence>
<accession>A0A1X9LP03</accession>
<dbReference type="EMBL" id="CP020715">
    <property type="protein sequence ID" value="ARJ05691.1"/>
    <property type="molecule type" value="Genomic_DNA"/>
</dbReference>
<dbReference type="AlphaFoldDB" id="A0A1X9LP03"/>